<gene>
    <name evidence="1" type="ORF">METZ01_LOCUS65206</name>
</gene>
<dbReference type="AlphaFoldDB" id="A0A381T858"/>
<protein>
    <submittedName>
        <fullName evidence="1">Uncharacterized protein</fullName>
    </submittedName>
</protein>
<evidence type="ECO:0000313" key="1">
    <source>
        <dbReference type="EMBL" id="SVA12352.1"/>
    </source>
</evidence>
<proteinExistence type="predicted"/>
<dbReference type="EMBL" id="UINC01004172">
    <property type="protein sequence ID" value="SVA12352.1"/>
    <property type="molecule type" value="Genomic_DNA"/>
</dbReference>
<reference evidence="1" key="1">
    <citation type="submission" date="2018-05" db="EMBL/GenBank/DDBJ databases">
        <authorList>
            <person name="Lanie J.A."/>
            <person name="Ng W.-L."/>
            <person name="Kazmierczak K.M."/>
            <person name="Andrzejewski T.M."/>
            <person name="Davidsen T.M."/>
            <person name="Wayne K.J."/>
            <person name="Tettelin H."/>
            <person name="Glass J.I."/>
            <person name="Rusch D."/>
            <person name="Podicherti R."/>
            <person name="Tsui H.-C.T."/>
            <person name="Winkler M.E."/>
        </authorList>
    </citation>
    <scope>NUCLEOTIDE SEQUENCE</scope>
</reference>
<organism evidence="1">
    <name type="scientific">marine metagenome</name>
    <dbReference type="NCBI Taxonomy" id="408172"/>
    <lineage>
        <taxon>unclassified sequences</taxon>
        <taxon>metagenomes</taxon>
        <taxon>ecological metagenomes</taxon>
    </lineage>
</organism>
<accession>A0A381T858</accession>
<name>A0A381T858_9ZZZZ</name>
<sequence length="22" mass="2314">MGAIAGEDWAGYGWLSDLTDGK</sequence>